<evidence type="ECO:0008006" key="4">
    <source>
        <dbReference type="Google" id="ProtNLM"/>
    </source>
</evidence>
<name>A0A2M7W5N7_9BACT</name>
<organism evidence="2 3">
    <name type="scientific">Candidatus Berkelbacteria bacterium CG_4_10_14_0_2_um_filter_35_9_33_12</name>
    <dbReference type="NCBI Taxonomy" id="1974499"/>
    <lineage>
        <taxon>Bacteria</taxon>
        <taxon>Candidatus Berkelbacteria</taxon>
    </lineage>
</organism>
<accession>A0A2M7W5N7</accession>
<dbReference type="Pfam" id="PF09424">
    <property type="entry name" value="YqeY"/>
    <property type="match status" value="1"/>
</dbReference>
<gene>
    <name evidence="2" type="ORF">COX60_00265</name>
</gene>
<dbReference type="Proteomes" id="UP000230137">
    <property type="component" value="Unassembled WGS sequence"/>
</dbReference>
<feature type="coiled-coil region" evidence="1">
    <location>
        <begin position="49"/>
        <end position="76"/>
    </location>
</feature>
<dbReference type="AlphaFoldDB" id="A0A2M7W5N7"/>
<dbReference type="Gene3D" id="1.10.10.410">
    <property type="match status" value="1"/>
</dbReference>
<protein>
    <recommendedName>
        <fullName evidence="4">Glutamyl-tRNA amidotransferase</fullName>
    </recommendedName>
</protein>
<dbReference type="InterPro" id="IPR042184">
    <property type="entry name" value="YqeY/Aim41_N"/>
</dbReference>
<dbReference type="Gene3D" id="1.10.1510.10">
    <property type="entry name" value="Uncharacterised protein YqeY/AIM41 PF09424, N-terminal domain"/>
    <property type="match status" value="1"/>
</dbReference>
<reference evidence="3" key="1">
    <citation type="submission" date="2017-09" db="EMBL/GenBank/DDBJ databases">
        <title>Depth-based differentiation of microbial function through sediment-hosted aquifers and enrichment of novel symbionts in the deep terrestrial subsurface.</title>
        <authorList>
            <person name="Probst A.J."/>
            <person name="Ladd B."/>
            <person name="Jarett J.K."/>
            <person name="Geller-Mcgrath D.E."/>
            <person name="Sieber C.M.K."/>
            <person name="Emerson J.B."/>
            <person name="Anantharaman K."/>
            <person name="Thomas B.C."/>
            <person name="Malmstrom R."/>
            <person name="Stieglmeier M."/>
            <person name="Klingl A."/>
            <person name="Woyke T."/>
            <person name="Ryan C.M."/>
            <person name="Banfield J.F."/>
        </authorList>
    </citation>
    <scope>NUCLEOTIDE SEQUENCE [LARGE SCALE GENOMIC DNA]</scope>
</reference>
<keyword evidence="1" id="KW-0175">Coiled coil</keyword>
<dbReference type="PANTHER" id="PTHR28055">
    <property type="entry name" value="ALTERED INHERITANCE OF MITOCHONDRIA PROTEIN 41, MITOCHONDRIAL"/>
    <property type="match status" value="1"/>
</dbReference>
<dbReference type="PANTHER" id="PTHR28055:SF1">
    <property type="entry name" value="ALTERED INHERITANCE OF MITOCHONDRIA PROTEIN 41, MITOCHONDRIAL"/>
    <property type="match status" value="1"/>
</dbReference>
<dbReference type="InterPro" id="IPR019004">
    <property type="entry name" value="YqeY/Aim41"/>
</dbReference>
<dbReference type="EMBL" id="PFQF01000005">
    <property type="protein sequence ID" value="PJA20950.1"/>
    <property type="molecule type" value="Genomic_DNA"/>
</dbReference>
<evidence type="ECO:0000313" key="3">
    <source>
        <dbReference type="Proteomes" id="UP000230137"/>
    </source>
</evidence>
<dbReference type="SUPFAM" id="SSF89095">
    <property type="entry name" value="GatB/YqeY motif"/>
    <property type="match status" value="1"/>
</dbReference>
<evidence type="ECO:0000313" key="2">
    <source>
        <dbReference type="EMBL" id="PJA20950.1"/>
    </source>
</evidence>
<dbReference type="GO" id="GO:0016884">
    <property type="term" value="F:carbon-nitrogen ligase activity, with glutamine as amido-N-donor"/>
    <property type="evidence" value="ECO:0007669"/>
    <property type="project" value="InterPro"/>
</dbReference>
<comment type="caution">
    <text evidence="2">The sequence shown here is derived from an EMBL/GenBank/DDBJ whole genome shotgun (WGS) entry which is preliminary data.</text>
</comment>
<dbReference type="InterPro" id="IPR003789">
    <property type="entry name" value="Asn/Gln_tRNA_amidoTrase-B-like"/>
</dbReference>
<dbReference type="InterPro" id="IPR023168">
    <property type="entry name" value="GatB_Yqey_C_2"/>
</dbReference>
<sequence>MLEKKINSDLITALKARDVLKTSVLRIIKASIENKKITNHGEISDDELLLVIKKELKQANETLDALENNNRDTQEQIVKIAVIKSYLPKQIATSQLEEIIESVIKSTNAQGISDMGKVIGQVMSQVKGQADGSAVSKIVKEKLS</sequence>
<evidence type="ECO:0000256" key="1">
    <source>
        <dbReference type="SAM" id="Coils"/>
    </source>
</evidence>
<proteinExistence type="predicted"/>